<comment type="similarity">
    <text evidence="1">Belongs to the PIGL family.</text>
</comment>
<dbReference type="InterPro" id="IPR003737">
    <property type="entry name" value="GlcNAc_PI_deacetylase-related"/>
</dbReference>
<dbReference type="Pfam" id="PF02585">
    <property type="entry name" value="PIG-L"/>
    <property type="match status" value="1"/>
</dbReference>
<dbReference type="InterPro" id="IPR024078">
    <property type="entry name" value="LmbE-like_dom_sf"/>
</dbReference>
<dbReference type="SUPFAM" id="SSF102588">
    <property type="entry name" value="LmbE-like"/>
    <property type="match status" value="1"/>
</dbReference>
<dbReference type="EMBL" id="JALJOQ010000055">
    <property type="protein sequence ID" value="KAK9803804.1"/>
    <property type="molecule type" value="Genomic_DNA"/>
</dbReference>
<dbReference type="Proteomes" id="UP001465755">
    <property type="component" value="Unassembled WGS sequence"/>
</dbReference>
<sequence>MRPSRRQLAVGAFVILVILALQAGFFGYKPAKSTRVLFITAHPDDEVIFFSPSILRFRASGCEIFLLCLTTGNFRGKGALRVAELSKAAAALQIGPSHLTVIDDERIQDGHHAEWDADQVQQIIAEEVLRRDVDWVVTFDRDGVYGHLNHKACYHAVRRFLSGCLAQAGVSGQACPQAWSLTTVNSLRKYSSWLDVLPSALEAWSGQATMLVTPSLLRTLAAMSHHASQWGWWKHVLLTRYTFVNTLQRISDDPLSPARPPSTASATLKSLARVSHKARTARALRMGLDSTGLRGG</sequence>
<dbReference type="PANTHER" id="PTHR12993">
    <property type="entry name" value="N-ACETYLGLUCOSAMINYL-PHOSPHATIDYLINOSITOL DE-N-ACETYLASE-RELATED"/>
    <property type="match status" value="1"/>
</dbReference>
<proteinExistence type="inferred from homology"/>
<dbReference type="Gene3D" id="3.40.50.10320">
    <property type="entry name" value="LmbE-like"/>
    <property type="match status" value="1"/>
</dbReference>
<dbReference type="EC" id="3.5.1.89" evidence="2"/>
<comment type="caution">
    <text evidence="3">The sequence shown here is derived from an EMBL/GenBank/DDBJ whole genome shotgun (WGS) entry which is preliminary data.</text>
</comment>
<organism evidence="3 4">
    <name type="scientific">Symbiochloris irregularis</name>
    <dbReference type="NCBI Taxonomy" id="706552"/>
    <lineage>
        <taxon>Eukaryota</taxon>
        <taxon>Viridiplantae</taxon>
        <taxon>Chlorophyta</taxon>
        <taxon>core chlorophytes</taxon>
        <taxon>Trebouxiophyceae</taxon>
        <taxon>Trebouxiales</taxon>
        <taxon>Trebouxiaceae</taxon>
        <taxon>Symbiochloris</taxon>
    </lineage>
</organism>
<evidence type="ECO:0000256" key="1">
    <source>
        <dbReference type="ARBA" id="ARBA00006066"/>
    </source>
</evidence>
<evidence type="ECO:0000256" key="2">
    <source>
        <dbReference type="ARBA" id="ARBA00012176"/>
    </source>
</evidence>
<reference evidence="3 4" key="1">
    <citation type="journal article" date="2024" name="Nat. Commun.">
        <title>Phylogenomics reveals the evolutionary origins of lichenization in chlorophyte algae.</title>
        <authorList>
            <person name="Puginier C."/>
            <person name="Libourel C."/>
            <person name="Otte J."/>
            <person name="Skaloud P."/>
            <person name="Haon M."/>
            <person name="Grisel S."/>
            <person name="Petersen M."/>
            <person name="Berrin J.G."/>
            <person name="Delaux P.M."/>
            <person name="Dal Grande F."/>
            <person name="Keller J."/>
        </authorList>
    </citation>
    <scope>NUCLEOTIDE SEQUENCE [LARGE SCALE GENOMIC DNA]</scope>
    <source>
        <strain evidence="3 4">SAG 2036</strain>
    </source>
</reference>
<evidence type="ECO:0000313" key="4">
    <source>
        <dbReference type="Proteomes" id="UP001465755"/>
    </source>
</evidence>
<accession>A0AAW1P7Q4</accession>
<dbReference type="GO" id="GO:0005783">
    <property type="term" value="C:endoplasmic reticulum"/>
    <property type="evidence" value="ECO:0007669"/>
    <property type="project" value="TreeGrafter"/>
</dbReference>
<dbReference type="PANTHER" id="PTHR12993:SF11">
    <property type="entry name" value="N-ACETYLGLUCOSAMINYL-PHOSPHATIDYLINOSITOL DE-N-ACETYLASE"/>
    <property type="match status" value="1"/>
</dbReference>
<evidence type="ECO:0000313" key="3">
    <source>
        <dbReference type="EMBL" id="KAK9803804.1"/>
    </source>
</evidence>
<gene>
    <name evidence="3" type="ORF">WJX73_001126</name>
</gene>
<dbReference type="AlphaFoldDB" id="A0AAW1P7Q4"/>
<name>A0AAW1P7Q4_9CHLO</name>
<keyword evidence="4" id="KW-1185">Reference proteome</keyword>
<protein>
    <recommendedName>
        <fullName evidence="2">N-acetylglucosaminylphosphatidylinositol deacetylase</fullName>
        <ecNumber evidence="2">3.5.1.89</ecNumber>
    </recommendedName>
</protein>
<dbReference type="GO" id="GO:0000225">
    <property type="term" value="F:N-acetylglucosaminylphosphatidylinositol deacetylase activity"/>
    <property type="evidence" value="ECO:0007669"/>
    <property type="project" value="UniProtKB-EC"/>
</dbReference>